<accession>A0ACC2ASF0</accession>
<organism evidence="1 2">
    <name type="scientific">Diphasiastrum complanatum</name>
    <name type="common">Issler's clubmoss</name>
    <name type="synonym">Lycopodium complanatum</name>
    <dbReference type="NCBI Taxonomy" id="34168"/>
    <lineage>
        <taxon>Eukaryota</taxon>
        <taxon>Viridiplantae</taxon>
        <taxon>Streptophyta</taxon>
        <taxon>Embryophyta</taxon>
        <taxon>Tracheophyta</taxon>
        <taxon>Lycopodiopsida</taxon>
        <taxon>Lycopodiales</taxon>
        <taxon>Lycopodiaceae</taxon>
        <taxon>Lycopodioideae</taxon>
        <taxon>Diphasiastrum</taxon>
    </lineage>
</organism>
<comment type="caution">
    <text evidence="1">The sequence shown here is derived from an EMBL/GenBank/DDBJ whole genome shotgun (WGS) entry which is preliminary data.</text>
</comment>
<keyword evidence="2" id="KW-1185">Reference proteome</keyword>
<evidence type="ECO:0000313" key="2">
    <source>
        <dbReference type="Proteomes" id="UP001162992"/>
    </source>
</evidence>
<dbReference type="Proteomes" id="UP001162992">
    <property type="component" value="Chromosome 19"/>
</dbReference>
<reference evidence="2" key="1">
    <citation type="journal article" date="2024" name="Proc. Natl. Acad. Sci. U.S.A.">
        <title>Extraordinary preservation of gene collinearity over three hundred million years revealed in homosporous lycophytes.</title>
        <authorList>
            <person name="Li C."/>
            <person name="Wickell D."/>
            <person name="Kuo L.Y."/>
            <person name="Chen X."/>
            <person name="Nie B."/>
            <person name="Liao X."/>
            <person name="Peng D."/>
            <person name="Ji J."/>
            <person name="Jenkins J."/>
            <person name="Williams M."/>
            <person name="Shu S."/>
            <person name="Plott C."/>
            <person name="Barry K."/>
            <person name="Rajasekar S."/>
            <person name="Grimwood J."/>
            <person name="Han X."/>
            <person name="Sun S."/>
            <person name="Hou Z."/>
            <person name="He W."/>
            <person name="Dai G."/>
            <person name="Sun C."/>
            <person name="Schmutz J."/>
            <person name="Leebens-Mack J.H."/>
            <person name="Li F.W."/>
            <person name="Wang L."/>
        </authorList>
    </citation>
    <scope>NUCLEOTIDE SEQUENCE [LARGE SCALE GENOMIC DNA]</scope>
    <source>
        <strain evidence="2">cv. PW_Plant_1</strain>
    </source>
</reference>
<protein>
    <submittedName>
        <fullName evidence="1">Uncharacterized protein</fullName>
    </submittedName>
</protein>
<evidence type="ECO:0000313" key="1">
    <source>
        <dbReference type="EMBL" id="KAJ7520432.1"/>
    </source>
</evidence>
<sequence>MLPGVIYDCNILQMCTTRGYGKERKAAGAYDLAALKYWGLLQQLTSAAYPISQSLRRKKTPSKLPAIVSCKESPLEDRTSSTSTYEYNMLRSVKYNCNAYEANDYVVNFVGPILVLDHTCTCLTTYYFPLEILLIRKPTHCDVMMENGNALCNYYLSYKILM</sequence>
<gene>
    <name evidence="1" type="ORF">O6H91_19G005800</name>
</gene>
<dbReference type="EMBL" id="CM055110">
    <property type="protein sequence ID" value="KAJ7520432.1"/>
    <property type="molecule type" value="Genomic_DNA"/>
</dbReference>
<proteinExistence type="predicted"/>
<name>A0ACC2ASF0_DIPCM</name>